<sequence>MDIWRRGHAWHSGGCQSLSIYVPRPNLKGAKEGGVRLSHEDILPFRGVNMTLVQLALVYDWGQSGNIGQYIASHLCASRPSLLSGVAKGLEYFMGSTSRTGTLRGVGCPLNPLGRISTAALAALRSLSLWPSAEGSRMFYGIRACAHQLRPRFYRHGSPRSHWNLQVASPRNRSPSPERGYRAVESCWRIRLWDVCGRGFHR</sequence>
<dbReference type="Proteomes" id="UP000886501">
    <property type="component" value="Unassembled WGS sequence"/>
</dbReference>
<protein>
    <submittedName>
        <fullName evidence="1">Uncharacterized protein</fullName>
    </submittedName>
</protein>
<keyword evidence="2" id="KW-1185">Reference proteome</keyword>
<reference evidence="1" key="2">
    <citation type="journal article" date="2020" name="Nat. Commun.">
        <title>Large-scale genome sequencing of mycorrhizal fungi provides insights into the early evolution of symbiotic traits.</title>
        <authorList>
            <person name="Miyauchi S."/>
            <person name="Kiss E."/>
            <person name="Kuo A."/>
            <person name="Drula E."/>
            <person name="Kohler A."/>
            <person name="Sanchez-Garcia M."/>
            <person name="Morin E."/>
            <person name="Andreopoulos B."/>
            <person name="Barry K.W."/>
            <person name="Bonito G."/>
            <person name="Buee M."/>
            <person name="Carver A."/>
            <person name="Chen C."/>
            <person name="Cichocki N."/>
            <person name="Clum A."/>
            <person name="Culley D."/>
            <person name="Crous P.W."/>
            <person name="Fauchery L."/>
            <person name="Girlanda M."/>
            <person name="Hayes R.D."/>
            <person name="Keri Z."/>
            <person name="LaButti K."/>
            <person name="Lipzen A."/>
            <person name="Lombard V."/>
            <person name="Magnuson J."/>
            <person name="Maillard F."/>
            <person name="Murat C."/>
            <person name="Nolan M."/>
            <person name="Ohm R.A."/>
            <person name="Pangilinan J."/>
            <person name="Pereira M.F."/>
            <person name="Perotto S."/>
            <person name="Peter M."/>
            <person name="Pfister S."/>
            <person name="Riley R."/>
            <person name="Sitrit Y."/>
            <person name="Stielow J.B."/>
            <person name="Szollosi G."/>
            <person name="Zifcakova L."/>
            <person name="Stursova M."/>
            <person name="Spatafora J.W."/>
            <person name="Tedersoo L."/>
            <person name="Vaario L.M."/>
            <person name="Yamada A."/>
            <person name="Yan M."/>
            <person name="Wang P."/>
            <person name="Xu J."/>
            <person name="Bruns T."/>
            <person name="Baldrian P."/>
            <person name="Vilgalys R."/>
            <person name="Dunand C."/>
            <person name="Henrissat B."/>
            <person name="Grigoriev I.V."/>
            <person name="Hibbett D."/>
            <person name="Nagy L.G."/>
            <person name="Martin F.M."/>
        </authorList>
    </citation>
    <scope>NUCLEOTIDE SEQUENCE</scope>
    <source>
        <strain evidence="1">P2</strain>
    </source>
</reference>
<comment type="caution">
    <text evidence="1">The sequence shown here is derived from an EMBL/GenBank/DDBJ whole genome shotgun (WGS) entry which is preliminary data.</text>
</comment>
<reference evidence="1" key="1">
    <citation type="submission" date="2019-10" db="EMBL/GenBank/DDBJ databases">
        <authorList>
            <consortium name="DOE Joint Genome Institute"/>
            <person name="Kuo A."/>
            <person name="Miyauchi S."/>
            <person name="Kiss E."/>
            <person name="Drula E."/>
            <person name="Kohler A."/>
            <person name="Sanchez-Garcia M."/>
            <person name="Andreopoulos B."/>
            <person name="Barry K.W."/>
            <person name="Bonito G."/>
            <person name="Buee M."/>
            <person name="Carver A."/>
            <person name="Chen C."/>
            <person name="Cichocki N."/>
            <person name="Clum A."/>
            <person name="Culley D."/>
            <person name="Crous P.W."/>
            <person name="Fauchery L."/>
            <person name="Girlanda M."/>
            <person name="Hayes R."/>
            <person name="Keri Z."/>
            <person name="Labutti K."/>
            <person name="Lipzen A."/>
            <person name="Lombard V."/>
            <person name="Magnuson J."/>
            <person name="Maillard F."/>
            <person name="Morin E."/>
            <person name="Murat C."/>
            <person name="Nolan M."/>
            <person name="Ohm R."/>
            <person name="Pangilinan J."/>
            <person name="Pereira M."/>
            <person name="Perotto S."/>
            <person name="Peter M."/>
            <person name="Riley R."/>
            <person name="Sitrit Y."/>
            <person name="Stielow B."/>
            <person name="Szollosi G."/>
            <person name="Zifcakova L."/>
            <person name="Stursova M."/>
            <person name="Spatafora J.W."/>
            <person name="Tedersoo L."/>
            <person name="Vaario L.-M."/>
            <person name="Yamada A."/>
            <person name="Yan M."/>
            <person name="Wang P."/>
            <person name="Xu J."/>
            <person name="Bruns T."/>
            <person name="Baldrian P."/>
            <person name="Vilgalys R."/>
            <person name="Henrissat B."/>
            <person name="Grigoriev I.V."/>
            <person name="Hibbett D."/>
            <person name="Nagy L.G."/>
            <person name="Martin F.M."/>
        </authorList>
    </citation>
    <scope>NUCLEOTIDE SEQUENCE</scope>
    <source>
        <strain evidence="1">P2</strain>
    </source>
</reference>
<organism evidence="1 2">
    <name type="scientific">Thelephora ganbajun</name>
    <name type="common">Ganba fungus</name>
    <dbReference type="NCBI Taxonomy" id="370292"/>
    <lineage>
        <taxon>Eukaryota</taxon>
        <taxon>Fungi</taxon>
        <taxon>Dikarya</taxon>
        <taxon>Basidiomycota</taxon>
        <taxon>Agaricomycotina</taxon>
        <taxon>Agaricomycetes</taxon>
        <taxon>Thelephorales</taxon>
        <taxon>Thelephoraceae</taxon>
        <taxon>Thelephora</taxon>
    </lineage>
</organism>
<gene>
    <name evidence="1" type="ORF">BDM02DRAFT_889986</name>
</gene>
<evidence type="ECO:0000313" key="2">
    <source>
        <dbReference type="Proteomes" id="UP000886501"/>
    </source>
</evidence>
<name>A0ACB6Z510_THEGA</name>
<proteinExistence type="predicted"/>
<accession>A0ACB6Z510</accession>
<evidence type="ECO:0000313" key="1">
    <source>
        <dbReference type="EMBL" id="KAF9644624.1"/>
    </source>
</evidence>
<dbReference type="EMBL" id="MU118127">
    <property type="protein sequence ID" value="KAF9644624.1"/>
    <property type="molecule type" value="Genomic_DNA"/>
</dbReference>